<comment type="similarity">
    <text evidence="1">Belongs to the ROK (NagC/XylR) family.</text>
</comment>
<dbReference type="InterPro" id="IPR000600">
    <property type="entry name" value="ROK"/>
</dbReference>
<name>A0A9D1TR23_9FIRM</name>
<dbReference type="PROSITE" id="PS01125">
    <property type="entry name" value="ROK"/>
    <property type="match status" value="1"/>
</dbReference>
<evidence type="ECO:0000256" key="1">
    <source>
        <dbReference type="ARBA" id="ARBA00006479"/>
    </source>
</evidence>
<accession>A0A9D1TR23</accession>
<comment type="caution">
    <text evidence="2">The sequence shown here is derived from an EMBL/GenBank/DDBJ whole genome shotgun (WGS) entry which is preliminary data.</text>
</comment>
<dbReference type="PANTHER" id="PTHR18964">
    <property type="entry name" value="ROK (REPRESSOR, ORF, KINASE) FAMILY"/>
    <property type="match status" value="1"/>
</dbReference>
<evidence type="ECO:0000313" key="2">
    <source>
        <dbReference type="EMBL" id="HIW01732.1"/>
    </source>
</evidence>
<gene>
    <name evidence="2" type="ORF">H9892_00105</name>
</gene>
<organism evidence="2 3">
    <name type="scientific">Candidatus Protoclostridium stercorigallinarum</name>
    <dbReference type="NCBI Taxonomy" id="2838741"/>
    <lineage>
        <taxon>Bacteria</taxon>
        <taxon>Bacillati</taxon>
        <taxon>Bacillota</taxon>
        <taxon>Clostridia</taxon>
        <taxon>Candidatus Protoclostridium</taxon>
    </lineage>
</organism>
<dbReference type="EMBL" id="DXHS01000004">
    <property type="protein sequence ID" value="HIW01732.1"/>
    <property type="molecule type" value="Genomic_DNA"/>
</dbReference>
<dbReference type="PANTHER" id="PTHR18964:SF149">
    <property type="entry name" value="BIFUNCTIONAL UDP-N-ACETYLGLUCOSAMINE 2-EPIMERASE_N-ACETYLMANNOSAMINE KINASE"/>
    <property type="match status" value="1"/>
</dbReference>
<proteinExistence type="inferred from homology"/>
<sequence>MYQIGIDIGGTSVKAGLVKEGRILSWKSVETDVDAGADKVIADIAGLVNALKDDAGDKVITGVGIGCPGAVNSCSGVVDQAYNLKWEYVPLGEKMQRLTGYPTRVCNDANAAALGEAKYGAGKTYKSSVFITIGTGIGSGIIIDGRLFEGNQSKGAEIGHVVIKSGGEPCTCGRRGCFEAYSSATALIRDTKRAMLKNKTSKLWEVCPDIDNVSGKTVFDAMLMDDRAAKRVFKNYITMLGEGLVNIVNALRPEAIILGGGVCAQGDVLLTPLKKYVAQYAFGEGPHVGIHTATLKNDAGIIGAAALVAWADN</sequence>
<dbReference type="AlphaFoldDB" id="A0A9D1TR23"/>
<dbReference type="InterPro" id="IPR049874">
    <property type="entry name" value="ROK_cs"/>
</dbReference>
<dbReference type="Proteomes" id="UP000823990">
    <property type="component" value="Unassembled WGS sequence"/>
</dbReference>
<reference evidence="2" key="2">
    <citation type="submission" date="2021-04" db="EMBL/GenBank/DDBJ databases">
        <authorList>
            <person name="Gilroy R."/>
        </authorList>
    </citation>
    <scope>NUCLEOTIDE SEQUENCE</scope>
    <source>
        <strain evidence="2">12435</strain>
    </source>
</reference>
<dbReference type="Gene3D" id="3.30.420.40">
    <property type="match status" value="2"/>
</dbReference>
<dbReference type="Pfam" id="PF00480">
    <property type="entry name" value="ROK"/>
    <property type="match status" value="1"/>
</dbReference>
<dbReference type="SUPFAM" id="SSF53067">
    <property type="entry name" value="Actin-like ATPase domain"/>
    <property type="match status" value="1"/>
</dbReference>
<reference evidence="2" key="1">
    <citation type="journal article" date="2021" name="PeerJ">
        <title>Extensive microbial diversity within the chicken gut microbiome revealed by metagenomics and culture.</title>
        <authorList>
            <person name="Gilroy R."/>
            <person name="Ravi A."/>
            <person name="Getino M."/>
            <person name="Pursley I."/>
            <person name="Horton D.L."/>
            <person name="Alikhan N.F."/>
            <person name="Baker D."/>
            <person name="Gharbi K."/>
            <person name="Hall N."/>
            <person name="Watson M."/>
            <person name="Adriaenssens E.M."/>
            <person name="Foster-Nyarko E."/>
            <person name="Jarju S."/>
            <person name="Secka A."/>
            <person name="Antonio M."/>
            <person name="Oren A."/>
            <person name="Chaudhuri R.R."/>
            <person name="La Ragione R."/>
            <person name="Hildebrand F."/>
            <person name="Pallen M.J."/>
        </authorList>
    </citation>
    <scope>NUCLEOTIDE SEQUENCE</scope>
    <source>
        <strain evidence="2">12435</strain>
    </source>
</reference>
<protein>
    <submittedName>
        <fullName evidence="2">ROK family protein</fullName>
    </submittedName>
</protein>
<evidence type="ECO:0000313" key="3">
    <source>
        <dbReference type="Proteomes" id="UP000823990"/>
    </source>
</evidence>
<dbReference type="InterPro" id="IPR043129">
    <property type="entry name" value="ATPase_NBD"/>
</dbReference>